<comment type="caution">
    <text evidence="2">The sequence shown here is derived from an EMBL/GenBank/DDBJ whole genome shotgun (WGS) entry which is preliminary data.</text>
</comment>
<proteinExistence type="predicted"/>
<accession>A0A6I4TDT7</accession>
<keyword evidence="1" id="KW-0472">Membrane</keyword>
<evidence type="ECO:0000313" key="2">
    <source>
        <dbReference type="EMBL" id="MXO74786.1"/>
    </source>
</evidence>
<feature type="transmembrane region" description="Helical" evidence="1">
    <location>
        <begin position="204"/>
        <end position="223"/>
    </location>
</feature>
<keyword evidence="3" id="KW-1185">Reference proteome</keyword>
<evidence type="ECO:0000313" key="3">
    <source>
        <dbReference type="Proteomes" id="UP000439522"/>
    </source>
</evidence>
<keyword evidence="1" id="KW-1133">Transmembrane helix</keyword>
<dbReference type="Proteomes" id="UP000439522">
    <property type="component" value="Unassembled WGS sequence"/>
</dbReference>
<organism evidence="2 3">
    <name type="scientific">Tsuneonella aeria</name>
    <dbReference type="NCBI Taxonomy" id="1837929"/>
    <lineage>
        <taxon>Bacteria</taxon>
        <taxon>Pseudomonadati</taxon>
        <taxon>Pseudomonadota</taxon>
        <taxon>Alphaproteobacteria</taxon>
        <taxon>Sphingomonadales</taxon>
        <taxon>Erythrobacteraceae</taxon>
        <taxon>Tsuneonella</taxon>
    </lineage>
</organism>
<evidence type="ECO:0000256" key="1">
    <source>
        <dbReference type="SAM" id="Phobius"/>
    </source>
</evidence>
<protein>
    <submittedName>
        <fullName evidence="2">Uncharacterized protein</fullName>
    </submittedName>
</protein>
<dbReference type="EMBL" id="WTZA01000001">
    <property type="protein sequence ID" value="MXO74786.1"/>
    <property type="molecule type" value="Genomic_DNA"/>
</dbReference>
<sequence>MDAEDVPGTVGSDVANYVLFRTRKQLWPIPDHIDELGESDLFDLIEFLFDHVSKPLEGSFHSHMGCGMHWETFDKEAGRTEYCSMLNPLLASYGPGFELNNRGEIMQTGPRELGNLLRADPPSEDGTVRSRIRAAVDCFQRYGSSIEDRRHAVRDLADVLEKLRPRAKTVLRSKDEDDLFNLANNFGIRHLNDRQKSDYDPAVWLSWMFYHYLATIFAVLHLLERKPKGERKP</sequence>
<dbReference type="OrthoDB" id="8479006at2"/>
<reference evidence="2 3" key="1">
    <citation type="submission" date="2019-12" db="EMBL/GenBank/DDBJ databases">
        <title>Genomic-based taxomic classification of the family Erythrobacteraceae.</title>
        <authorList>
            <person name="Xu L."/>
        </authorList>
    </citation>
    <scope>NUCLEOTIDE SEQUENCE [LARGE SCALE GENOMIC DNA]</scope>
    <source>
        <strain evidence="2 3">100921-2</strain>
    </source>
</reference>
<dbReference type="AlphaFoldDB" id="A0A6I4TDT7"/>
<keyword evidence="1" id="KW-0812">Transmembrane</keyword>
<name>A0A6I4TDT7_9SPHN</name>
<gene>
    <name evidence="2" type="ORF">GRI40_06070</name>
</gene>